<sequence>MSISSLVLVLFGIVVCVAVFWITWKVVWKGSDDDPHVK</sequence>
<name>A0A381WPL4_9ZZZZ</name>
<keyword evidence="1" id="KW-0472">Membrane</keyword>
<gene>
    <name evidence="2" type="ORF">METZ01_LOCUS106761</name>
</gene>
<evidence type="ECO:0000313" key="2">
    <source>
        <dbReference type="EMBL" id="SVA53907.1"/>
    </source>
</evidence>
<feature type="transmembrane region" description="Helical" evidence="1">
    <location>
        <begin position="6"/>
        <end position="28"/>
    </location>
</feature>
<keyword evidence="1" id="KW-1133">Transmembrane helix</keyword>
<proteinExistence type="predicted"/>
<dbReference type="AlphaFoldDB" id="A0A381WPL4"/>
<evidence type="ECO:0000256" key="1">
    <source>
        <dbReference type="SAM" id="Phobius"/>
    </source>
</evidence>
<organism evidence="2">
    <name type="scientific">marine metagenome</name>
    <dbReference type="NCBI Taxonomy" id="408172"/>
    <lineage>
        <taxon>unclassified sequences</taxon>
        <taxon>metagenomes</taxon>
        <taxon>ecological metagenomes</taxon>
    </lineage>
</organism>
<protein>
    <submittedName>
        <fullName evidence="2">Uncharacterized protein</fullName>
    </submittedName>
</protein>
<dbReference type="EMBL" id="UINC01012329">
    <property type="protein sequence ID" value="SVA53907.1"/>
    <property type="molecule type" value="Genomic_DNA"/>
</dbReference>
<accession>A0A381WPL4</accession>
<keyword evidence="1" id="KW-0812">Transmembrane</keyword>
<reference evidence="2" key="1">
    <citation type="submission" date="2018-05" db="EMBL/GenBank/DDBJ databases">
        <authorList>
            <person name="Lanie J.A."/>
            <person name="Ng W.-L."/>
            <person name="Kazmierczak K.M."/>
            <person name="Andrzejewski T.M."/>
            <person name="Davidsen T.M."/>
            <person name="Wayne K.J."/>
            <person name="Tettelin H."/>
            <person name="Glass J.I."/>
            <person name="Rusch D."/>
            <person name="Podicherti R."/>
            <person name="Tsui H.-C.T."/>
            <person name="Winkler M.E."/>
        </authorList>
    </citation>
    <scope>NUCLEOTIDE SEQUENCE</scope>
</reference>